<proteinExistence type="predicted"/>
<gene>
    <name evidence="2" type="ORF">GCM10007854_24790</name>
</gene>
<keyword evidence="1" id="KW-0732">Signal</keyword>
<evidence type="ECO:0000313" key="2">
    <source>
        <dbReference type="EMBL" id="GLQ21524.1"/>
    </source>
</evidence>
<reference evidence="2" key="1">
    <citation type="journal article" date="2014" name="Int. J. Syst. Evol. Microbiol.">
        <title>Complete genome of a new Firmicutes species belonging to the dominant human colonic microbiota ('Ruminococcus bicirculans') reveals two chromosomes and a selective capacity to utilize plant glucans.</title>
        <authorList>
            <consortium name="NISC Comparative Sequencing Program"/>
            <person name="Wegmann U."/>
            <person name="Louis P."/>
            <person name="Goesmann A."/>
            <person name="Henrissat B."/>
            <person name="Duncan S.H."/>
            <person name="Flint H.J."/>
        </authorList>
    </citation>
    <scope>NUCLEOTIDE SEQUENCE</scope>
    <source>
        <strain evidence="2">NBRC 108216</strain>
    </source>
</reference>
<feature type="chain" id="PRO_5046770315" evidence="1">
    <location>
        <begin position="29"/>
        <end position="164"/>
    </location>
</feature>
<protein>
    <submittedName>
        <fullName evidence="2">Uncharacterized protein</fullName>
    </submittedName>
</protein>
<feature type="signal peptide" evidence="1">
    <location>
        <begin position="1"/>
        <end position="28"/>
    </location>
</feature>
<evidence type="ECO:0000313" key="3">
    <source>
        <dbReference type="Proteomes" id="UP001161390"/>
    </source>
</evidence>
<reference evidence="2" key="2">
    <citation type="submission" date="2023-01" db="EMBL/GenBank/DDBJ databases">
        <title>Draft genome sequence of Algimonas porphyrae strain NBRC 108216.</title>
        <authorList>
            <person name="Sun Q."/>
            <person name="Mori K."/>
        </authorList>
    </citation>
    <scope>NUCLEOTIDE SEQUENCE</scope>
    <source>
        <strain evidence="2">NBRC 108216</strain>
    </source>
</reference>
<dbReference type="RefSeq" id="WP_284373171.1">
    <property type="nucleotide sequence ID" value="NZ_BSNJ01000005.1"/>
</dbReference>
<keyword evidence="3" id="KW-1185">Reference proteome</keyword>
<name>A0ABQ5V477_9PROT</name>
<evidence type="ECO:0000256" key="1">
    <source>
        <dbReference type="SAM" id="SignalP"/>
    </source>
</evidence>
<dbReference type="Proteomes" id="UP001161390">
    <property type="component" value="Unassembled WGS sequence"/>
</dbReference>
<comment type="caution">
    <text evidence="2">The sequence shown here is derived from an EMBL/GenBank/DDBJ whole genome shotgun (WGS) entry which is preliminary data.</text>
</comment>
<dbReference type="EMBL" id="BSNJ01000005">
    <property type="protein sequence ID" value="GLQ21524.1"/>
    <property type="molecule type" value="Genomic_DNA"/>
</dbReference>
<sequence>MKQLLFSAATLVSALTLTAVMVPSLAHAKAAQPGNCAVWLEEAAKTVKSDSRFTDPLRMEASEAFTAFAKAQRQIVQDGMAKTYADSKAFGWDKAKVDQMMAQNETALRQGFTTSTMEPDRLYMDHVMAINNCAEVNKTDAQMGQDREAFIATLTAVFELVRAG</sequence>
<accession>A0ABQ5V477</accession>
<organism evidence="2 3">
    <name type="scientific">Algimonas porphyrae</name>
    <dbReference type="NCBI Taxonomy" id="1128113"/>
    <lineage>
        <taxon>Bacteria</taxon>
        <taxon>Pseudomonadati</taxon>
        <taxon>Pseudomonadota</taxon>
        <taxon>Alphaproteobacteria</taxon>
        <taxon>Maricaulales</taxon>
        <taxon>Robiginitomaculaceae</taxon>
        <taxon>Algimonas</taxon>
    </lineage>
</organism>